<dbReference type="OrthoDB" id="3628931at2"/>
<dbReference type="AlphaFoldDB" id="A0A4Z1E0N8"/>
<sequence>MTEPSGPADPQRPAPPAGHPHQGYGQQGYPQQGYPQPQAQAHQGYPQPQQYGPPGGQQYGPPGGQQYGPPGGQPYPGATPPRPANPGAGMGWLGAGLGLIVGFVGIVLGAISISRSAKARASRAPGTVAVVVGSLQVVAVVTTILVLVFRGTFGPVTLSDNPGDTDSPREIGSVDFSVGNCLESVDGDGTSFTHLPCADPHAAEVVYTYEPSGGAYPGEDAITEEADEVCLDEISLTVPVGVDTSNLTYDFWYPAASAWDDGDRTVACVLVGDGVDLTGSAIAGDLAVS</sequence>
<evidence type="ECO:0000256" key="1">
    <source>
        <dbReference type="SAM" id="MobiDB-lite"/>
    </source>
</evidence>
<keyword evidence="2" id="KW-0472">Membrane</keyword>
<keyword evidence="2" id="KW-0812">Transmembrane</keyword>
<gene>
    <name evidence="4" type="ORF">SERN_1529</name>
</gene>
<feature type="compositionally biased region" description="Pro residues" evidence="1">
    <location>
        <begin position="71"/>
        <end position="83"/>
    </location>
</feature>
<comment type="caution">
    <text evidence="4">The sequence shown here is derived from an EMBL/GenBank/DDBJ whole genome shotgun (WGS) entry which is preliminary data.</text>
</comment>
<feature type="region of interest" description="Disordered" evidence="1">
    <location>
        <begin position="1"/>
        <end position="83"/>
    </location>
</feature>
<protein>
    <submittedName>
        <fullName evidence="4">Putative membrane protein</fullName>
    </submittedName>
</protein>
<feature type="compositionally biased region" description="Low complexity" evidence="1">
    <location>
        <begin position="19"/>
        <end position="52"/>
    </location>
</feature>
<dbReference type="Pfam" id="PF13845">
    <property type="entry name" value="Septum_form"/>
    <property type="match status" value="1"/>
</dbReference>
<feature type="transmembrane region" description="Helical" evidence="2">
    <location>
        <begin position="126"/>
        <end position="149"/>
    </location>
</feature>
<organism evidence="4 5">
    <name type="scientific">Serinibacter arcticus</name>
    <dbReference type="NCBI Taxonomy" id="1655435"/>
    <lineage>
        <taxon>Bacteria</taxon>
        <taxon>Bacillati</taxon>
        <taxon>Actinomycetota</taxon>
        <taxon>Actinomycetes</taxon>
        <taxon>Micrococcales</taxon>
        <taxon>Beutenbergiaceae</taxon>
        <taxon>Serinibacter</taxon>
    </lineage>
</organism>
<dbReference type="RefSeq" id="WP_135849517.1">
    <property type="nucleotide sequence ID" value="NZ_RHPJ01000002.1"/>
</dbReference>
<reference evidence="4 5" key="1">
    <citation type="submission" date="2018-11" db="EMBL/GenBank/DDBJ databases">
        <title>Complete genome sequencing of the Actinobacteria Serinibacter sp. K3-2.</title>
        <authorList>
            <person name="Rakitin A.L."/>
            <person name="Beletsky A.V."/>
            <person name="Mardanov A.V."/>
            <person name="Ravin N.V."/>
            <person name="Gromova A.S."/>
            <person name="Filippova S.N."/>
            <person name="Gal'Chenko V.F."/>
        </authorList>
    </citation>
    <scope>NUCLEOTIDE SEQUENCE [LARGE SCALE GENOMIC DNA]</scope>
    <source>
        <strain evidence="4 5">K3-2</strain>
    </source>
</reference>
<proteinExistence type="predicted"/>
<feature type="transmembrane region" description="Helical" evidence="2">
    <location>
        <begin position="90"/>
        <end position="114"/>
    </location>
</feature>
<dbReference type="EMBL" id="RHPJ01000002">
    <property type="protein sequence ID" value="TGO05525.1"/>
    <property type="molecule type" value="Genomic_DNA"/>
</dbReference>
<evidence type="ECO:0000313" key="5">
    <source>
        <dbReference type="Proteomes" id="UP000297318"/>
    </source>
</evidence>
<name>A0A4Z1E0N8_9MICO</name>
<evidence type="ECO:0000259" key="3">
    <source>
        <dbReference type="Pfam" id="PF13845"/>
    </source>
</evidence>
<feature type="compositionally biased region" description="Gly residues" evidence="1">
    <location>
        <begin position="53"/>
        <end position="70"/>
    </location>
</feature>
<keyword evidence="2" id="KW-1133">Transmembrane helix</keyword>
<dbReference type="Proteomes" id="UP000297318">
    <property type="component" value="Unassembled WGS sequence"/>
</dbReference>
<dbReference type="InterPro" id="IPR026004">
    <property type="entry name" value="Septum_form"/>
</dbReference>
<evidence type="ECO:0000313" key="4">
    <source>
        <dbReference type="EMBL" id="TGO05525.1"/>
    </source>
</evidence>
<accession>A0A4Z1E0N8</accession>
<evidence type="ECO:0000256" key="2">
    <source>
        <dbReference type="SAM" id="Phobius"/>
    </source>
</evidence>
<keyword evidence="5" id="KW-1185">Reference proteome</keyword>
<feature type="domain" description="Septum formation-related" evidence="3">
    <location>
        <begin position="179"/>
        <end position="271"/>
    </location>
</feature>
<dbReference type="SUPFAM" id="SSF81995">
    <property type="entry name" value="beta-sandwich domain of Sec23/24"/>
    <property type="match status" value="1"/>
</dbReference>